<dbReference type="InterPro" id="IPR001509">
    <property type="entry name" value="Epimerase_deHydtase"/>
</dbReference>
<sequence length="348" mass="37950">MPDATDLVLVTGGTGHIGFCVLRHALEHGYAVRAAIRSEAKAKAVKDTVQSLNISGHLEFVVVPDFAVPNAFDKAVSGVKYIIHVASPLPTTGSDDDDLQERLVKPAIQGTVGLFESAKRAGMVERIVLTSSIAANHPNSAWFEPTDTVYKPEDRLDRIQPPYPDRIAAYCASKIAALSHAEAFIKEQNPGFDAIYIMPSFVLGRDDLCHSTARFMEGTNMLVVAQALGVDYPQAPTRGNNFVSVDDVARVHVLSLDKSRVVGNQSFIVSNSGDDGMEWNDTNEIVKRRFPKQVEKGIFPANGHSNSAIVKLNASKTEKVFGFKHASFEECVVGVCGHYLELLEKEKK</sequence>
<dbReference type="Proteomes" id="UP001305779">
    <property type="component" value="Unassembled WGS sequence"/>
</dbReference>
<dbReference type="PANTHER" id="PTHR10366:SF564">
    <property type="entry name" value="STEROL-4-ALPHA-CARBOXYLATE 3-DEHYDROGENASE, DECARBOXYLATING"/>
    <property type="match status" value="1"/>
</dbReference>
<proteinExistence type="inferred from homology"/>
<dbReference type="PANTHER" id="PTHR10366">
    <property type="entry name" value="NAD DEPENDENT EPIMERASE/DEHYDRATASE"/>
    <property type="match status" value="1"/>
</dbReference>
<evidence type="ECO:0000259" key="3">
    <source>
        <dbReference type="Pfam" id="PF01370"/>
    </source>
</evidence>
<gene>
    <name evidence="4" type="ORF">PRZ48_010600</name>
</gene>
<dbReference type="InterPro" id="IPR036291">
    <property type="entry name" value="NAD(P)-bd_dom_sf"/>
</dbReference>
<comment type="caution">
    <text evidence="4">The sequence shown here is derived from an EMBL/GenBank/DDBJ whole genome shotgun (WGS) entry which is preliminary data.</text>
</comment>
<keyword evidence="5" id="KW-1185">Reference proteome</keyword>
<evidence type="ECO:0000313" key="5">
    <source>
        <dbReference type="Proteomes" id="UP001305779"/>
    </source>
</evidence>
<dbReference type="EMBL" id="JAXOVC010000008">
    <property type="protein sequence ID" value="KAK4497944.1"/>
    <property type="molecule type" value="Genomic_DNA"/>
</dbReference>
<protein>
    <recommendedName>
        <fullName evidence="3">NAD-dependent epimerase/dehydratase domain-containing protein</fullName>
    </recommendedName>
</protein>
<organism evidence="4 5">
    <name type="scientific">Zasmidium cellare</name>
    <name type="common">Wine cellar mold</name>
    <name type="synonym">Racodium cellare</name>
    <dbReference type="NCBI Taxonomy" id="395010"/>
    <lineage>
        <taxon>Eukaryota</taxon>
        <taxon>Fungi</taxon>
        <taxon>Dikarya</taxon>
        <taxon>Ascomycota</taxon>
        <taxon>Pezizomycotina</taxon>
        <taxon>Dothideomycetes</taxon>
        <taxon>Dothideomycetidae</taxon>
        <taxon>Mycosphaerellales</taxon>
        <taxon>Mycosphaerellaceae</taxon>
        <taxon>Zasmidium</taxon>
    </lineage>
</organism>
<evidence type="ECO:0000256" key="1">
    <source>
        <dbReference type="ARBA" id="ARBA00023002"/>
    </source>
</evidence>
<comment type="similarity">
    <text evidence="2">Belongs to the NAD(P)-dependent epimerase/dehydratase family. Dihydroflavonol-4-reductase subfamily.</text>
</comment>
<dbReference type="Gene3D" id="3.40.50.720">
    <property type="entry name" value="NAD(P)-binding Rossmann-like Domain"/>
    <property type="match status" value="1"/>
</dbReference>
<dbReference type="InterPro" id="IPR050425">
    <property type="entry name" value="NAD(P)_dehydrat-like"/>
</dbReference>
<evidence type="ECO:0000313" key="4">
    <source>
        <dbReference type="EMBL" id="KAK4497944.1"/>
    </source>
</evidence>
<name>A0ABR0E954_ZASCE</name>
<evidence type="ECO:0000256" key="2">
    <source>
        <dbReference type="ARBA" id="ARBA00023445"/>
    </source>
</evidence>
<accession>A0ABR0E954</accession>
<keyword evidence="1" id="KW-0560">Oxidoreductase</keyword>
<dbReference type="Pfam" id="PF01370">
    <property type="entry name" value="Epimerase"/>
    <property type="match status" value="1"/>
</dbReference>
<feature type="domain" description="NAD-dependent epimerase/dehydratase" evidence="3">
    <location>
        <begin position="8"/>
        <end position="260"/>
    </location>
</feature>
<reference evidence="4 5" key="1">
    <citation type="journal article" date="2023" name="G3 (Bethesda)">
        <title>A chromosome-level genome assembly of Zasmidium syzygii isolated from banana leaves.</title>
        <authorList>
            <person name="van Westerhoven A.C."/>
            <person name="Mehrabi R."/>
            <person name="Talebi R."/>
            <person name="Steentjes M.B.F."/>
            <person name="Corcolon B."/>
            <person name="Chong P.A."/>
            <person name="Kema G.H.J."/>
            <person name="Seidl M.F."/>
        </authorList>
    </citation>
    <scope>NUCLEOTIDE SEQUENCE [LARGE SCALE GENOMIC DNA]</scope>
    <source>
        <strain evidence="4 5">P124</strain>
    </source>
</reference>
<dbReference type="SUPFAM" id="SSF51735">
    <property type="entry name" value="NAD(P)-binding Rossmann-fold domains"/>
    <property type="match status" value="1"/>
</dbReference>